<dbReference type="RefSeq" id="WP_157700426.1">
    <property type="nucleotide sequence ID" value="NZ_CP020910.1"/>
</dbReference>
<gene>
    <name evidence="1" type="ORF">NXC12_PD00018</name>
</gene>
<evidence type="ECO:0000313" key="1">
    <source>
        <dbReference type="EMBL" id="ARQ13131.1"/>
    </source>
</evidence>
<dbReference type="EMBL" id="CP020910">
    <property type="protein sequence ID" value="ARQ13131.1"/>
    <property type="molecule type" value="Genomic_DNA"/>
</dbReference>
<reference evidence="1 2" key="1">
    <citation type="submission" date="2017-04" db="EMBL/GenBank/DDBJ databases">
        <title>Complete genome sequences of Rhizobium genomic linages associated to common bean (phaseolus vulgaris).</title>
        <authorList>
            <person name="Santamaria R.I."/>
            <person name="Bustos P."/>
            <person name="Perez-Carrascal O."/>
            <person name="Martinez-Flores I."/>
            <person name="Juarez S."/>
            <person name="Lozano L."/>
            <person name="Miranda F."/>
            <person name="Vinuesa P."/>
            <person name="Martinez-Romero E."/>
            <person name="Cevallos M.A."/>
            <person name="Romero D."/>
            <person name="Davila G."/>
            <person name="Gonzalez V."/>
        </authorList>
    </citation>
    <scope>NUCLEOTIDE SEQUENCE [LARGE SCALE GENOMIC DNA]</scope>
    <source>
        <strain evidence="1 2">NXC12</strain>
        <plasmid evidence="2">pretnxc12d</plasmid>
    </source>
</reference>
<proteinExistence type="predicted"/>
<dbReference type="AlphaFoldDB" id="A0AAN1BLD1"/>
<protein>
    <submittedName>
        <fullName evidence="1">Uncharacterized protein</fullName>
    </submittedName>
</protein>
<sequence>MENYWRSSYSTFPRFLCPRCSSGRLIAEEENLKSIETGYSLREHSDEDWEPEWITERFTCFLVCDKPSCGEVVAVSGTSSYSYHVQYDEHIDEHVEFHGHYYAPISMHPAPHVIGVSKKLNKVCKNDLEASFALLWADPAACANRLRTFIEHLLDQFEIPRKDINKKDEEYTLNPHRQAGKAEARP</sequence>
<organism evidence="1 2">
    <name type="scientific">Rhizobium etli</name>
    <dbReference type="NCBI Taxonomy" id="29449"/>
    <lineage>
        <taxon>Bacteria</taxon>
        <taxon>Pseudomonadati</taxon>
        <taxon>Pseudomonadota</taxon>
        <taxon>Alphaproteobacteria</taxon>
        <taxon>Hyphomicrobiales</taxon>
        <taxon>Rhizobiaceae</taxon>
        <taxon>Rhizobium/Agrobacterium group</taxon>
        <taxon>Rhizobium</taxon>
    </lineage>
</organism>
<accession>A0AAN1BLD1</accession>
<keyword evidence="1" id="KW-0614">Plasmid</keyword>
<dbReference type="Proteomes" id="UP000194159">
    <property type="component" value="Plasmid pRetNXC12d"/>
</dbReference>
<evidence type="ECO:0000313" key="2">
    <source>
        <dbReference type="Proteomes" id="UP000194159"/>
    </source>
</evidence>
<name>A0AAN1BLD1_RHIET</name>
<geneLocation type="plasmid" evidence="2">
    <name>pretnxc12d</name>
</geneLocation>